<proteinExistence type="predicted"/>
<accession>A0ABR7BF21</accession>
<evidence type="ECO:0000313" key="1">
    <source>
        <dbReference type="EMBL" id="MBC3955782.1"/>
    </source>
</evidence>
<evidence type="ECO:0000313" key="2">
    <source>
        <dbReference type="Proteomes" id="UP000660131"/>
    </source>
</evidence>
<dbReference type="RefSeq" id="WP_187518779.1">
    <property type="nucleotide sequence ID" value="NZ_JACONV010000007.1"/>
</dbReference>
<protein>
    <submittedName>
        <fullName evidence="1">Uncharacterized protein</fullName>
    </submittedName>
</protein>
<name>A0ABR7BF21_9PSED</name>
<reference evidence="1 2" key="1">
    <citation type="submission" date="2020-08" db="EMBL/GenBank/DDBJ databases">
        <title>Putative novel bacterial strains isolated from necrotic wheat leaf tissues caused by Xanthomonas translucens.</title>
        <authorList>
            <person name="Tambong J.T."/>
        </authorList>
    </citation>
    <scope>NUCLEOTIDE SEQUENCE [LARGE SCALE GENOMIC DNA]</scope>
    <source>
        <strain evidence="1 2">DOAB 1067</strain>
    </source>
</reference>
<dbReference type="Proteomes" id="UP000660131">
    <property type="component" value="Unassembled WGS sequence"/>
</dbReference>
<sequence length="138" mass="15722">MNKWDVLVEATFESIHVCSIEKHVRVRVTSPWEGKKSYQIVVKGIDRFVLNNMTVLNIVDRVNFFDVSKEQEVETANCLFFLLWGRDPETGELKDSTFLQKLELVRTGKLVLFELEAVCGATFIALAESVSLELLGKI</sequence>
<gene>
    <name evidence="1" type="ORF">H8S56_12250</name>
</gene>
<keyword evidence="2" id="KW-1185">Reference proteome</keyword>
<dbReference type="EMBL" id="JACONV010000007">
    <property type="protein sequence ID" value="MBC3955782.1"/>
    <property type="molecule type" value="Genomic_DNA"/>
</dbReference>
<organism evidence="1 2">
    <name type="scientific">Pseudomonas triticifolii</name>
    <dbReference type="NCBI Taxonomy" id="2762592"/>
    <lineage>
        <taxon>Bacteria</taxon>
        <taxon>Pseudomonadati</taxon>
        <taxon>Pseudomonadota</taxon>
        <taxon>Gammaproteobacteria</taxon>
        <taxon>Pseudomonadales</taxon>
        <taxon>Pseudomonadaceae</taxon>
        <taxon>Pseudomonas</taxon>
    </lineage>
</organism>
<comment type="caution">
    <text evidence="1">The sequence shown here is derived from an EMBL/GenBank/DDBJ whole genome shotgun (WGS) entry which is preliminary data.</text>
</comment>